<dbReference type="RefSeq" id="WP_157750499.1">
    <property type="nucleotide sequence ID" value="NZ_AP017313.1"/>
</dbReference>
<reference evidence="1 2" key="1">
    <citation type="submission" date="2015-12" db="EMBL/GenBank/DDBJ databases">
        <title>Genome sequence of Mucilaginibacter gotjawali.</title>
        <authorList>
            <person name="Lee J.S."/>
            <person name="Lee K.C."/>
            <person name="Kim K.K."/>
            <person name="Lee B.W."/>
        </authorList>
    </citation>
    <scope>NUCLEOTIDE SEQUENCE [LARGE SCALE GENOMIC DNA]</scope>
    <source>
        <strain evidence="1 2">SA3-7</strain>
    </source>
</reference>
<name>A0A110B2Q2_9SPHI</name>
<evidence type="ECO:0000313" key="1">
    <source>
        <dbReference type="EMBL" id="BAU53633.1"/>
    </source>
</evidence>
<sequence length="100" mass="10947">MADQNIWDPNPRPEEKQPGNKPMGNMAIVAYNLLALAFYTIVFKLLASQGGFLFDAFVLLGHFIVCFVMAISSKSWMWVLSGVLVVAIGFSTCVMVIGMG</sequence>
<dbReference type="Proteomes" id="UP000218263">
    <property type="component" value="Chromosome"/>
</dbReference>
<organism evidence="1 2">
    <name type="scientific">Mucilaginibacter gotjawali</name>
    <dbReference type="NCBI Taxonomy" id="1550579"/>
    <lineage>
        <taxon>Bacteria</taxon>
        <taxon>Pseudomonadati</taxon>
        <taxon>Bacteroidota</taxon>
        <taxon>Sphingobacteriia</taxon>
        <taxon>Sphingobacteriales</taxon>
        <taxon>Sphingobacteriaceae</taxon>
        <taxon>Mucilaginibacter</taxon>
    </lineage>
</organism>
<evidence type="ECO:0000313" key="2">
    <source>
        <dbReference type="Proteomes" id="UP000218263"/>
    </source>
</evidence>
<accession>A0A110B2Q2</accession>
<dbReference type="KEGG" id="mgot:MgSA37_01802"/>
<dbReference type="EMBL" id="AP017313">
    <property type="protein sequence ID" value="BAU53633.1"/>
    <property type="molecule type" value="Genomic_DNA"/>
</dbReference>
<keyword evidence="2" id="KW-1185">Reference proteome</keyword>
<gene>
    <name evidence="1" type="ORF">MgSA37_01802</name>
</gene>
<proteinExistence type="predicted"/>
<protein>
    <submittedName>
        <fullName evidence="1">Uncharacterized protein</fullName>
    </submittedName>
</protein>
<dbReference type="OrthoDB" id="798292at2"/>
<dbReference type="AlphaFoldDB" id="A0A110B2Q2"/>